<name>A0A699Y7M0_HAELA</name>
<organism evidence="2 3">
    <name type="scientific">Haematococcus lacustris</name>
    <name type="common">Green alga</name>
    <name type="synonym">Haematococcus pluvialis</name>
    <dbReference type="NCBI Taxonomy" id="44745"/>
    <lineage>
        <taxon>Eukaryota</taxon>
        <taxon>Viridiplantae</taxon>
        <taxon>Chlorophyta</taxon>
        <taxon>core chlorophytes</taxon>
        <taxon>Chlorophyceae</taxon>
        <taxon>CS clade</taxon>
        <taxon>Chlamydomonadales</taxon>
        <taxon>Haematococcaceae</taxon>
        <taxon>Haematococcus</taxon>
    </lineage>
</organism>
<evidence type="ECO:0000256" key="1">
    <source>
        <dbReference type="SAM" id="MobiDB-lite"/>
    </source>
</evidence>
<keyword evidence="3" id="KW-1185">Reference proteome</keyword>
<evidence type="ECO:0000313" key="3">
    <source>
        <dbReference type="Proteomes" id="UP000485058"/>
    </source>
</evidence>
<protein>
    <submittedName>
        <fullName evidence="2">Uncharacterized protein</fullName>
    </submittedName>
</protein>
<feature type="region of interest" description="Disordered" evidence="1">
    <location>
        <begin position="435"/>
        <end position="474"/>
    </location>
</feature>
<reference evidence="2 3" key="1">
    <citation type="submission" date="2020-02" db="EMBL/GenBank/DDBJ databases">
        <title>Draft genome sequence of Haematococcus lacustris strain NIES-144.</title>
        <authorList>
            <person name="Morimoto D."/>
            <person name="Nakagawa S."/>
            <person name="Yoshida T."/>
            <person name="Sawayama S."/>
        </authorList>
    </citation>
    <scope>NUCLEOTIDE SEQUENCE [LARGE SCALE GENOMIC DNA]</scope>
    <source>
        <strain evidence="2 3">NIES-144</strain>
    </source>
</reference>
<dbReference type="AlphaFoldDB" id="A0A699Y7M0"/>
<gene>
    <name evidence="2" type="ORF">HaLaN_00767</name>
</gene>
<dbReference type="EMBL" id="BLLF01000026">
    <property type="protein sequence ID" value="GFH06180.1"/>
    <property type="molecule type" value="Genomic_DNA"/>
</dbReference>
<dbReference type="Proteomes" id="UP000485058">
    <property type="component" value="Unassembled WGS sequence"/>
</dbReference>
<comment type="caution">
    <text evidence="2">The sequence shown here is derived from an EMBL/GenBank/DDBJ whole genome shotgun (WGS) entry which is preliminary data.</text>
</comment>
<proteinExistence type="predicted"/>
<accession>A0A699Y7M0</accession>
<sequence>MQVPRSNRGCTGLQSTGGALMAGPVPSGHGGLAPERAIGVGFVVIKGATEDATTSSKAGGAAAPTHAAPSGLTLSYAPLRVVSSDFSAQSEGGSYAQPVKYTVHSCHARSEDRAPQCVKRCCGSRGRPTHRGCSRVRQCLLASILHAAPLLTAYNEATGVYVQRLEAACQLLHLKLQPSSIAAAQTASPCPSTYSALSAASPTSSAAGNTAAEELCTLLLIDQEVLDMVLALHDIRTAQLSNLLPSTRARLPPPALSGAFARRLSQRQRSASSDQLNLFVEALERDTIVELLNLFAPLALWSCSGGVQQSWRTSVPGVPMQGDPLLYVWDSMHRAMLLQLEGVDQHLTRLHATLPGLLLGLSTSVTVMQAAGHPDAQAHRLLLLRCIMHLGPLQSRIIVLDVRDHCQDVATYPTDKVTTYPDHLAHLLASSPAVTGWPGSPPAKPSYEHSYSTAGASAGPRPEWQGAQHRKSHGPGICQHLRPCGPGAVCSPGAAEGGAHHHTASLHVPGRR</sequence>
<evidence type="ECO:0000313" key="2">
    <source>
        <dbReference type="EMBL" id="GFH06180.1"/>
    </source>
</evidence>
<feature type="compositionally biased region" description="Basic residues" evidence="1">
    <location>
        <begin position="500"/>
        <end position="512"/>
    </location>
</feature>
<feature type="region of interest" description="Disordered" evidence="1">
    <location>
        <begin position="493"/>
        <end position="512"/>
    </location>
</feature>